<dbReference type="PANTHER" id="PTHR37486">
    <property type="entry name" value="STRINGENT STARVATION PROTEIN B"/>
    <property type="match status" value="1"/>
</dbReference>
<evidence type="ECO:0000313" key="3">
    <source>
        <dbReference type="Proteomes" id="UP000294575"/>
    </source>
</evidence>
<dbReference type="GO" id="GO:0045732">
    <property type="term" value="P:positive regulation of protein catabolic process"/>
    <property type="evidence" value="ECO:0007669"/>
    <property type="project" value="TreeGrafter"/>
</dbReference>
<sequence>MTPSKPYLIRALYEWIVDNECTPYLLVAAEAPGVIAPEGFAEHGQLILNLSPSAVRHFVMNNQVVSFEARFSGVPHQLVIPVYAVLAIYAQENGQGMSFEIELPEEGVEVQEETDEQPPPPKPGGRPSLRVVK</sequence>
<dbReference type="GO" id="GO:0005829">
    <property type="term" value="C:cytosol"/>
    <property type="evidence" value="ECO:0007669"/>
    <property type="project" value="TreeGrafter"/>
</dbReference>
<dbReference type="AlphaFoldDB" id="A0A4R6U768"/>
<reference evidence="2 3" key="1">
    <citation type="submission" date="2019-03" db="EMBL/GenBank/DDBJ databases">
        <title>Genomic Encyclopedia of Type Strains, Phase IV (KMG-IV): sequencing the most valuable type-strain genomes for metagenomic binning, comparative biology and taxonomic classification.</title>
        <authorList>
            <person name="Goeker M."/>
        </authorList>
    </citation>
    <scope>NUCLEOTIDE SEQUENCE [LARGE SCALE GENOMIC DNA]</scope>
    <source>
        <strain evidence="2 3">DSM 28679</strain>
    </source>
</reference>
<keyword evidence="3" id="KW-1185">Reference proteome</keyword>
<dbReference type="EMBL" id="SNYK01000003">
    <property type="protein sequence ID" value="TDQ38884.1"/>
    <property type="molecule type" value="Genomic_DNA"/>
</dbReference>
<comment type="caution">
    <text evidence="2">The sequence shown here is derived from an EMBL/GenBank/DDBJ whole genome shotgun (WGS) entry which is preliminary data.</text>
</comment>
<dbReference type="RefSeq" id="WP_101498025.1">
    <property type="nucleotide sequence ID" value="NZ_LNJZ01000009.1"/>
</dbReference>
<dbReference type="SUPFAM" id="SSF101738">
    <property type="entry name" value="SspB-like"/>
    <property type="match status" value="1"/>
</dbReference>
<dbReference type="NCBIfam" id="NF008769">
    <property type="entry name" value="PRK11798.2-5"/>
    <property type="match status" value="1"/>
</dbReference>
<feature type="region of interest" description="Disordered" evidence="1">
    <location>
        <begin position="102"/>
        <end position="133"/>
    </location>
</feature>
<organism evidence="2 3">
    <name type="scientific">Thiopseudomonas denitrificans</name>
    <dbReference type="NCBI Taxonomy" id="1501432"/>
    <lineage>
        <taxon>Bacteria</taxon>
        <taxon>Pseudomonadati</taxon>
        <taxon>Pseudomonadota</taxon>
        <taxon>Gammaproteobacteria</taxon>
        <taxon>Pseudomonadales</taxon>
        <taxon>Pseudomonadaceae</taxon>
        <taxon>Thiopseudomonas</taxon>
    </lineage>
</organism>
<dbReference type="Gene3D" id="2.30.30.220">
    <property type="entry name" value="SspB-like"/>
    <property type="match status" value="1"/>
</dbReference>
<evidence type="ECO:0000313" key="2">
    <source>
        <dbReference type="EMBL" id="TDQ38884.1"/>
    </source>
</evidence>
<dbReference type="Pfam" id="PF04386">
    <property type="entry name" value="SspB"/>
    <property type="match status" value="1"/>
</dbReference>
<name>A0A4R6U768_9GAMM</name>
<dbReference type="GO" id="GO:0005840">
    <property type="term" value="C:ribosome"/>
    <property type="evidence" value="ECO:0007669"/>
    <property type="project" value="TreeGrafter"/>
</dbReference>
<protein>
    <submittedName>
        <fullName evidence="2">Stringent starvation protein B</fullName>
    </submittedName>
</protein>
<gene>
    <name evidence="2" type="ORF">DFQ45_10347</name>
</gene>
<accession>A0A4R6U768</accession>
<proteinExistence type="predicted"/>
<dbReference type="OrthoDB" id="9797358at2"/>
<evidence type="ECO:0000256" key="1">
    <source>
        <dbReference type="SAM" id="MobiDB-lite"/>
    </source>
</evidence>
<dbReference type="InterPro" id="IPR036760">
    <property type="entry name" value="SspB-like_sf"/>
</dbReference>
<dbReference type="PIRSF" id="PIRSF005276">
    <property type="entry name" value="SspB"/>
    <property type="match status" value="1"/>
</dbReference>
<dbReference type="PANTHER" id="PTHR37486:SF1">
    <property type="entry name" value="STRINGENT STARVATION PROTEIN B"/>
    <property type="match status" value="1"/>
</dbReference>
<feature type="compositionally biased region" description="Acidic residues" evidence="1">
    <location>
        <begin position="102"/>
        <end position="116"/>
    </location>
</feature>
<dbReference type="InterPro" id="IPR007481">
    <property type="entry name" value="SspB"/>
</dbReference>
<dbReference type="Proteomes" id="UP000294575">
    <property type="component" value="Unassembled WGS sequence"/>
</dbReference>